<keyword evidence="3" id="KW-1185">Reference proteome</keyword>
<evidence type="ECO:0000313" key="2">
    <source>
        <dbReference type="EMBL" id="KAK1338862.1"/>
    </source>
</evidence>
<name>A0AA40HXW2_CNENI</name>
<protein>
    <submittedName>
        <fullName evidence="2">Uncharacterized protein</fullName>
    </submittedName>
</protein>
<dbReference type="Proteomes" id="UP001177744">
    <property type="component" value="Unassembled WGS sequence"/>
</dbReference>
<evidence type="ECO:0000256" key="1">
    <source>
        <dbReference type="SAM" id="MobiDB-lite"/>
    </source>
</evidence>
<sequence length="133" mass="14358">MRERNLTNPCKDINTFIHGTSTMEGPPSLPAGTEPQQSPDTLLLPVNMACLSTWRRPLSYQNQQATSPELALLSIPGISPIHSRTGVAAFIARGPENELPGSFVFCFTICTSKVVMAHQKTLSLLLLLLLAGA</sequence>
<reference evidence="2" key="1">
    <citation type="submission" date="2023-06" db="EMBL/GenBank/DDBJ databases">
        <title>Reference genome for the Northern bat (Eptesicus nilssonii), a most northern bat species.</title>
        <authorList>
            <person name="Laine V.N."/>
            <person name="Pulliainen A.T."/>
            <person name="Lilley T.M."/>
        </authorList>
    </citation>
    <scope>NUCLEOTIDE SEQUENCE</scope>
    <source>
        <strain evidence="2">BLF_Eptnil</strain>
        <tissue evidence="2">Kidney</tissue>
    </source>
</reference>
<organism evidence="2 3">
    <name type="scientific">Cnephaeus nilssonii</name>
    <name type="common">Northern bat</name>
    <name type="synonym">Eptesicus nilssonii</name>
    <dbReference type="NCBI Taxonomy" id="3371016"/>
    <lineage>
        <taxon>Eukaryota</taxon>
        <taxon>Metazoa</taxon>
        <taxon>Chordata</taxon>
        <taxon>Craniata</taxon>
        <taxon>Vertebrata</taxon>
        <taxon>Euteleostomi</taxon>
        <taxon>Mammalia</taxon>
        <taxon>Eutheria</taxon>
        <taxon>Laurasiatheria</taxon>
        <taxon>Chiroptera</taxon>
        <taxon>Yangochiroptera</taxon>
        <taxon>Vespertilionidae</taxon>
        <taxon>Cnephaeus</taxon>
    </lineage>
</organism>
<comment type="caution">
    <text evidence="2">The sequence shown here is derived from an EMBL/GenBank/DDBJ whole genome shotgun (WGS) entry which is preliminary data.</text>
</comment>
<dbReference type="PROSITE" id="PS00127">
    <property type="entry name" value="RNASE_PANCREATIC"/>
    <property type="match status" value="1"/>
</dbReference>
<evidence type="ECO:0000313" key="3">
    <source>
        <dbReference type="Proteomes" id="UP001177744"/>
    </source>
</evidence>
<accession>A0AA40HXW2</accession>
<feature type="region of interest" description="Disordered" evidence="1">
    <location>
        <begin position="19"/>
        <end position="38"/>
    </location>
</feature>
<proteinExistence type="predicted"/>
<dbReference type="InterPro" id="IPR023411">
    <property type="entry name" value="RNaseA_AS"/>
</dbReference>
<dbReference type="EMBL" id="JAULJE010000009">
    <property type="protein sequence ID" value="KAK1338862.1"/>
    <property type="molecule type" value="Genomic_DNA"/>
</dbReference>
<gene>
    <name evidence="2" type="ORF">QTO34_019522</name>
</gene>
<dbReference type="AlphaFoldDB" id="A0AA40HXW2"/>